<dbReference type="Gene3D" id="2.40.50.1070">
    <property type="match status" value="1"/>
</dbReference>
<dbReference type="InterPro" id="IPR029063">
    <property type="entry name" value="SAM-dependent_MTases_sf"/>
</dbReference>
<protein>
    <submittedName>
        <fullName evidence="6">TrmA/RlmC/RlmD family (TrmA)</fullName>
        <ecNumber evidence="6">2.1.1.190</ecNumber>
    </submittedName>
</protein>
<dbReference type="Pfam" id="PF05958">
    <property type="entry name" value="tRNA_U5-meth_tr"/>
    <property type="match status" value="1"/>
</dbReference>
<dbReference type="PROSITE" id="PS01230">
    <property type="entry name" value="TRMA_1"/>
    <property type="match status" value="1"/>
</dbReference>
<feature type="active site" description="Nucleophile" evidence="4">
    <location>
        <position position="413"/>
    </location>
</feature>
<dbReference type="GO" id="GO:0032259">
    <property type="term" value="P:methylation"/>
    <property type="evidence" value="ECO:0007669"/>
    <property type="project" value="UniProtKB-KW"/>
</dbReference>
<dbReference type="SUPFAM" id="SSF50249">
    <property type="entry name" value="Nucleic acid-binding proteins"/>
    <property type="match status" value="1"/>
</dbReference>
<sequence length="459" mass="51730">MAKTIPPVKLHQVLTGKVDAIRDNGMGIIYARPDYPLYLADVMPDEEVRIEIIQVDKHSAYAKVLDWLKPSPQRQNQDRQYLIEAGTAPLVNWSYPAQEEFKKQRVARAFEQAGLQIELAPIIAMTEPTYYRNKTVVPLKWVGGKLLSGFYQRGTHKLVEMKDYYVNDAKIDQAILKVRQVLEDLEISAFNPDTEEGCIRYIMVRRGYYSHELMVVLVSNEATLPLQDEIVAGIRKALPELTSLILNISPKKDYVLLSPHNELLWGKDRITDTLLGYKFLIGPNSFYQVNPTMTEKLYAKAAELAELKPTDLVIDAYSGIGTIGISVAKQVKKVIGVEVVPGAVADAQRNLAQNQITNADYRLADAPAQFIEWAKEGIKPDVVFVDPPRRGLTEELIEATAQMQPHRVVYISCNPVTAARDCAKFKEKGYEIVRPVQAVDQFPQTAHVETITVLDRIKK</sequence>
<dbReference type="PROSITE" id="PS01231">
    <property type="entry name" value="TRMA_2"/>
    <property type="match status" value="1"/>
</dbReference>
<dbReference type="NCBIfam" id="TIGR00479">
    <property type="entry name" value="rumA"/>
    <property type="match status" value="1"/>
</dbReference>
<dbReference type="PROSITE" id="PS51687">
    <property type="entry name" value="SAM_MT_RNA_M5U"/>
    <property type="match status" value="1"/>
</dbReference>
<dbReference type="InterPro" id="IPR030390">
    <property type="entry name" value="MeTrfase_TrmA_AS"/>
</dbReference>
<evidence type="ECO:0000256" key="3">
    <source>
        <dbReference type="ARBA" id="ARBA00022691"/>
    </source>
</evidence>
<dbReference type="EMBL" id="CAWVOH010000002">
    <property type="protein sequence ID" value="CAK8054627.1"/>
    <property type="molecule type" value="Genomic_DNA"/>
</dbReference>
<feature type="binding site" evidence="4">
    <location>
        <position position="338"/>
    </location>
    <ligand>
        <name>S-adenosyl-L-methionine</name>
        <dbReference type="ChEBI" id="CHEBI:59789"/>
    </ligand>
</feature>
<organism evidence="6 7">
    <name type="scientific">Eupransor demetentiae</name>
    <dbReference type="NCBI Taxonomy" id="3109584"/>
    <lineage>
        <taxon>Bacteria</taxon>
        <taxon>Bacillati</taxon>
        <taxon>Bacillota</taxon>
        <taxon>Bacilli</taxon>
        <taxon>Lactobacillales</taxon>
        <taxon>Lactobacillaceae</taxon>
        <taxon>Eupransor</taxon>
    </lineage>
</organism>
<dbReference type="PANTHER" id="PTHR11061:SF30">
    <property type="entry name" value="TRNA (URACIL(54)-C(5))-METHYLTRANSFERASE"/>
    <property type="match status" value="1"/>
</dbReference>
<keyword evidence="3 4" id="KW-0949">S-adenosyl-L-methionine</keyword>
<dbReference type="InterPro" id="IPR012340">
    <property type="entry name" value="NA-bd_OB-fold"/>
</dbReference>
<dbReference type="EC" id="2.1.1.190" evidence="6"/>
<keyword evidence="2 4" id="KW-0808">Transferase</keyword>
<dbReference type="Gene3D" id="3.40.50.150">
    <property type="entry name" value="Vaccinia Virus protein VP39"/>
    <property type="match status" value="1"/>
</dbReference>
<dbReference type="Proteomes" id="UP001314241">
    <property type="component" value="Unassembled WGS sequence"/>
</dbReference>
<evidence type="ECO:0000256" key="5">
    <source>
        <dbReference type="PROSITE-ProRule" id="PRU10015"/>
    </source>
</evidence>
<dbReference type="GO" id="GO:0008168">
    <property type="term" value="F:methyltransferase activity"/>
    <property type="evidence" value="ECO:0007669"/>
    <property type="project" value="UniProtKB-KW"/>
</dbReference>
<dbReference type="InterPro" id="IPR010280">
    <property type="entry name" value="U5_MeTrfase_fam"/>
</dbReference>
<accession>A0ABP0ET77</accession>
<proteinExistence type="inferred from homology"/>
<evidence type="ECO:0000256" key="4">
    <source>
        <dbReference type="PROSITE-ProRule" id="PRU01024"/>
    </source>
</evidence>
<feature type="binding site" evidence="4">
    <location>
        <position position="317"/>
    </location>
    <ligand>
        <name>S-adenosyl-L-methionine</name>
        <dbReference type="ChEBI" id="CHEBI:59789"/>
    </ligand>
</feature>
<dbReference type="SUPFAM" id="SSF53335">
    <property type="entry name" value="S-adenosyl-L-methionine-dependent methyltransferases"/>
    <property type="match status" value="1"/>
</dbReference>
<dbReference type="CDD" id="cd02440">
    <property type="entry name" value="AdoMet_MTases"/>
    <property type="match status" value="1"/>
</dbReference>
<evidence type="ECO:0000313" key="7">
    <source>
        <dbReference type="Proteomes" id="UP001314241"/>
    </source>
</evidence>
<keyword evidence="1 4" id="KW-0489">Methyltransferase</keyword>
<evidence type="ECO:0000313" key="6">
    <source>
        <dbReference type="EMBL" id="CAK8054627.1"/>
    </source>
</evidence>
<reference evidence="6 7" key="1">
    <citation type="submission" date="2024-01" db="EMBL/GenBank/DDBJ databases">
        <authorList>
            <person name="Botero Cardona J."/>
        </authorList>
    </citation>
    <scope>NUCLEOTIDE SEQUENCE [LARGE SCALE GENOMIC DNA]</scope>
    <source>
        <strain evidence="6 7">LMG 33000</strain>
    </source>
</reference>
<comment type="caution">
    <text evidence="6">The sequence shown here is derived from an EMBL/GenBank/DDBJ whole genome shotgun (WGS) entry which is preliminary data.</text>
</comment>
<dbReference type="InterPro" id="IPR030391">
    <property type="entry name" value="MeTrfase_TrmA_CS"/>
</dbReference>
<dbReference type="Gene3D" id="2.40.50.140">
    <property type="entry name" value="Nucleic acid-binding proteins"/>
    <property type="match status" value="1"/>
</dbReference>
<name>A0ABP0ET77_9LACO</name>
<dbReference type="RefSeq" id="WP_349642170.1">
    <property type="nucleotide sequence ID" value="NZ_CAWVOH010000002.1"/>
</dbReference>
<evidence type="ECO:0000256" key="1">
    <source>
        <dbReference type="ARBA" id="ARBA00022603"/>
    </source>
</evidence>
<feature type="binding site" evidence="4">
    <location>
        <position position="386"/>
    </location>
    <ligand>
        <name>S-adenosyl-L-methionine</name>
        <dbReference type="ChEBI" id="CHEBI:59789"/>
    </ligand>
</feature>
<evidence type="ECO:0000256" key="2">
    <source>
        <dbReference type="ARBA" id="ARBA00022679"/>
    </source>
</evidence>
<keyword evidence="7" id="KW-1185">Reference proteome</keyword>
<dbReference type="PANTHER" id="PTHR11061">
    <property type="entry name" value="RNA M5U METHYLTRANSFERASE"/>
    <property type="match status" value="1"/>
</dbReference>
<comment type="similarity">
    <text evidence="4">Belongs to the class I-like SAM-binding methyltransferase superfamily. RNA M5U methyltransferase family.</text>
</comment>
<gene>
    <name evidence="6" type="ORF">R54876_GBNLAHCA_01201</name>
</gene>
<feature type="binding site" evidence="4">
    <location>
        <position position="288"/>
    </location>
    <ligand>
        <name>S-adenosyl-L-methionine</name>
        <dbReference type="ChEBI" id="CHEBI:59789"/>
    </ligand>
</feature>
<feature type="active site" evidence="5">
    <location>
        <position position="413"/>
    </location>
</feature>